<dbReference type="AlphaFoldDB" id="A0A1C3YD59"/>
<protein>
    <recommendedName>
        <fullName evidence="1">DUF676 domain-containing protein</fullName>
    </recommendedName>
</protein>
<sequence>MADTAGHTRAAFERVRTIRSRMHEVADPSILHGGVFRWPLMRRPDVESMLDSVQRDPVEPRHWRWLYSELHRGAIAGAPVPSPAEIEARAARHRACGLMPVAIANIRYGTPSQAFADELSRFVRAGGPLPTPQSGSLEDKAAFFAAPLCKQEYDILRLLPERHDGLQVRYVVPSDLVIDNTGLTPREFEIDFDDNTGYRNVKLDEPVDVTYPSAGHRCIRVRLAGAGRHATGCRLTIAEQSAPIPDETWSLYSPITFQGVTATGYAYVFYGSGNTTLTNPLLMAEGFPGGYSINTLWNIFNEQNLAQDLLAQGYDLVLIGFDDGMTYVEANAGVVMAAVQYAINTTSSDTELVVGGASMGGLVARYALAYMETNNIPHQTSYYVSYDTPHLGASVPVGVQGFIQSVWLYTQDGSVEAPAALLNSNAAQEMLIYWVNGTTYSDITTGVSPLRANLSNNLSANGNFPKQPTLLGVSNGATDGTLNGTPASDYVLSAEGGIVARLGLAVMTSPGLTATVYDDEGNKTTFPNAVCQLTLEFPGGGDTFVTVCGEGQQTPEYESAPGGTDTFFSTLGNELDNAGYPSTINYDSACFVPTISALSLSSLDVYSNDDLTGSVGDTTSDLTAWIGSNNDKHVTITAQTAAWLLQQLPSKGSLRATAAPPTTRRVERLG</sequence>
<evidence type="ECO:0000313" key="3">
    <source>
        <dbReference type="Proteomes" id="UP000198723"/>
    </source>
</evidence>
<gene>
    <name evidence="2" type="ORF">GA0061105_1439</name>
</gene>
<evidence type="ECO:0000313" key="2">
    <source>
        <dbReference type="EMBL" id="SCB62309.1"/>
    </source>
</evidence>
<dbReference type="InterPro" id="IPR029058">
    <property type="entry name" value="AB_hydrolase_fold"/>
</dbReference>
<dbReference type="RefSeq" id="WP_141130269.1">
    <property type="nucleotide sequence ID" value="NZ_FMAJ01000043.1"/>
</dbReference>
<evidence type="ECO:0000259" key="1">
    <source>
        <dbReference type="Pfam" id="PF05057"/>
    </source>
</evidence>
<organism evidence="2 3">
    <name type="scientific">Rhizobium aethiopicum</name>
    <dbReference type="NCBI Taxonomy" id="1138170"/>
    <lineage>
        <taxon>Bacteria</taxon>
        <taxon>Pseudomonadati</taxon>
        <taxon>Pseudomonadota</taxon>
        <taxon>Alphaproteobacteria</taxon>
        <taxon>Hyphomicrobiales</taxon>
        <taxon>Rhizobiaceae</taxon>
        <taxon>Rhizobium/Agrobacterium group</taxon>
        <taxon>Rhizobium</taxon>
    </lineage>
</organism>
<dbReference type="Proteomes" id="UP000198723">
    <property type="component" value="Unassembled WGS sequence"/>
</dbReference>
<dbReference type="InterPro" id="IPR007751">
    <property type="entry name" value="DUF676_lipase-like"/>
</dbReference>
<reference evidence="2 3" key="1">
    <citation type="submission" date="2016-08" db="EMBL/GenBank/DDBJ databases">
        <authorList>
            <person name="Seilhamer J.J."/>
        </authorList>
    </citation>
    <scope>NUCLEOTIDE SEQUENCE [LARGE SCALE GENOMIC DNA]</scope>
    <source>
        <strain evidence="2 3">HBR26</strain>
    </source>
</reference>
<dbReference type="EMBL" id="FMAJ01000043">
    <property type="protein sequence ID" value="SCB62309.1"/>
    <property type="molecule type" value="Genomic_DNA"/>
</dbReference>
<dbReference type="Pfam" id="PF05057">
    <property type="entry name" value="DUF676"/>
    <property type="match status" value="1"/>
</dbReference>
<name>A0A1C3YD59_9HYPH</name>
<proteinExistence type="predicted"/>
<dbReference type="SUPFAM" id="SSF53474">
    <property type="entry name" value="alpha/beta-Hydrolases"/>
    <property type="match status" value="1"/>
</dbReference>
<feature type="domain" description="DUF676" evidence="1">
    <location>
        <begin position="339"/>
        <end position="395"/>
    </location>
</feature>
<dbReference type="Gene3D" id="3.40.50.1820">
    <property type="entry name" value="alpha/beta hydrolase"/>
    <property type="match status" value="1"/>
</dbReference>
<dbReference type="STRING" id="1138170.GA0061105_1439"/>
<accession>A0A1C3YD59</accession>